<reference evidence="1" key="1">
    <citation type="journal article" date="2014" name="Front. Microbiol.">
        <title>High frequency of phylogenetically diverse reductive dehalogenase-homologous genes in deep subseafloor sedimentary metagenomes.</title>
        <authorList>
            <person name="Kawai M."/>
            <person name="Futagami T."/>
            <person name="Toyoda A."/>
            <person name="Takaki Y."/>
            <person name="Nishi S."/>
            <person name="Hori S."/>
            <person name="Arai W."/>
            <person name="Tsubouchi T."/>
            <person name="Morono Y."/>
            <person name="Uchiyama I."/>
            <person name="Ito T."/>
            <person name="Fujiyama A."/>
            <person name="Inagaki F."/>
            <person name="Takami H."/>
        </authorList>
    </citation>
    <scope>NUCLEOTIDE SEQUENCE</scope>
    <source>
        <strain evidence="1">Expedition CK06-06</strain>
    </source>
</reference>
<name>X0V3U8_9ZZZZ</name>
<comment type="caution">
    <text evidence="1">The sequence shown here is derived from an EMBL/GenBank/DDBJ whole genome shotgun (WGS) entry which is preliminary data.</text>
</comment>
<gene>
    <name evidence="1" type="ORF">S01H1_35641</name>
</gene>
<dbReference type="AlphaFoldDB" id="X0V3U8"/>
<evidence type="ECO:0000313" key="1">
    <source>
        <dbReference type="EMBL" id="GAG12819.1"/>
    </source>
</evidence>
<dbReference type="EMBL" id="BARS01022276">
    <property type="protein sequence ID" value="GAG12819.1"/>
    <property type="molecule type" value="Genomic_DNA"/>
</dbReference>
<organism evidence="1">
    <name type="scientific">marine sediment metagenome</name>
    <dbReference type="NCBI Taxonomy" id="412755"/>
    <lineage>
        <taxon>unclassified sequences</taxon>
        <taxon>metagenomes</taxon>
        <taxon>ecological metagenomes</taxon>
    </lineage>
</organism>
<dbReference type="Gene3D" id="3.30.420.40">
    <property type="match status" value="1"/>
</dbReference>
<accession>X0V3U8</accession>
<proteinExistence type="predicted"/>
<feature type="non-terminal residue" evidence="1">
    <location>
        <position position="1"/>
    </location>
</feature>
<protein>
    <submittedName>
        <fullName evidence="1">Uncharacterized protein</fullName>
    </submittedName>
</protein>
<sequence>ANTYRPNPENRKIYNELFKQFLNIYKRNKKIYESLNET</sequence>